<evidence type="ECO:0000313" key="3">
    <source>
        <dbReference type="EMBL" id="TCT20086.1"/>
    </source>
</evidence>
<dbReference type="GO" id="GO:0006631">
    <property type="term" value="P:fatty acid metabolic process"/>
    <property type="evidence" value="ECO:0007669"/>
    <property type="project" value="TreeGrafter"/>
</dbReference>
<keyword evidence="4" id="KW-1185">Reference proteome</keyword>
<dbReference type="InterPro" id="IPR000873">
    <property type="entry name" value="AMP-dep_synth/lig_dom"/>
</dbReference>
<evidence type="ECO:0000259" key="2">
    <source>
        <dbReference type="Pfam" id="PF13193"/>
    </source>
</evidence>
<dbReference type="GO" id="GO:0031956">
    <property type="term" value="F:medium-chain fatty acid-CoA ligase activity"/>
    <property type="evidence" value="ECO:0007669"/>
    <property type="project" value="TreeGrafter"/>
</dbReference>
<dbReference type="InterPro" id="IPR020845">
    <property type="entry name" value="AMP-binding_CS"/>
</dbReference>
<dbReference type="InterPro" id="IPR045851">
    <property type="entry name" value="AMP-bd_C_sf"/>
</dbReference>
<sequence>MSSPVPDFTDAPWRDGPDPALIQGAHVWSNAELRDRVIERVARLCAQSVRPGQVVMAPDVPGSDLILMVHALARIGAALLPYRAGLASDERQALAAMTGSEWQWHPESGQLAPTGFGADKPDRSDPPIALLIKTSGSSGAPKVVMLTSTNLLASATSANERLGLKTGDIWLACLRLSHVGGVSIAYRCALAGATLLLHDGFDALAVSHDLRHRPVTHLSLVPPMLARLLDLDATPPPRLRVLLVGGQALSRPLAQRALDAGWPLHLTYGMTETASHLATTSRLAGMAPEPGRVGRPLAGMEFDCAGSESAPARLRFRGPVVMAGYANPQRIPGQGLDDGWFEAADLGCLTDEGELKLLGRADDILVIGGNNVSRVRVEAILQQAAGVTDLVVVGLPDPVWGQRLLAVYCGEIDEAGLEDWCQTRLTGPERPRGWLRLPRLPLLDSGKYDRAQIAALANRQD</sequence>
<gene>
    <name evidence="3" type="ORF">EDC35_10610</name>
</gene>
<evidence type="ECO:0000259" key="1">
    <source>
        <dbReference type="Pfam" id="PF00501"/>
    </source>
</evidence>
<dbReference type="Gene3D" id="3.30.300.30">
    <property type="match status" value="1"/>
</dbReference>
<dbReference type="Gene3D" id="3.40.50.12780">
    <property type="entry name" value="N-terminal domain of ligase-like"/>
    <property type="match status" value="1"/>
</dbReference>
<protein>
    <submittedName>
        <fullName evidence="3">O-succinylbenzoic acid--CoA ligase</fullName>
    </submittedName>
</protein>
<dbReference type="Proteomes" id="UP000295717">
    <property type="component" value="Unassembled WGS sequence"/>
</dbReference>
<comment type="caution">
    <text evidence="3">The sequence shown here is derived from an EMBL/GenBank/DDBJ whole genome shotgun (WGS) entry which is preliminary data.</text>
</comment>
<dbReference type="OrthoDB" id="9803968at2"/>
<organism evidence="3 4">
    <name type="scientific">Thiobaca trueperi</name>
    <dbReference type="NCBI Taxonomy" id="127458"/>
    <lineage>
        <taxon>Bacteria</taxon>
        <taxon>Pseudomonadati</taxon>
        <taxon>Pseudomonadota</taxon>
        <taxon>Gammaproteobacteria</taxon>
        <taxon>Chromatiales</taxon>
        <taxon>Chromatiaceae</taxon>
        <taxon>Thiobaca</taxon>
    </lineage>
</organism>
<reference evidence="3 4" key="1">
    <citation type="submission" date="2019-03" db="EMBL/GenBank/DDBJ databases">
        <title>Genomic Encyclopedia of Type Strains, Phase IV (KMG-IV): sequencing the most valuable type-strain genomes for metagenomic binning, comparative biology and taxonomic classification.</title>
        <authorList>
            <person name="Goeker M."/>
        </authorList>
    </citation>
    <scope>NUCLEOTIDE SEQUENCE [LARGE SCALE GENOMIC DNA]</scope>
    <source>
        <strain evidence="3 4">DSM 13587</strain>
    </source>
</reference>
<dbReference type="InterPro" id="IPR025110">
    <property type="entry name" value="AMP-bd_C"/>
</dbReference>
<keyword evidence="3" id="KW-0436">Ligase</keyword>
<dbReference type="AlphaFoldDB" id="A0A4R3MX27"/>
<dbReference type="InterPro" id="IPR042099">
    <property type="entry name" value="ANL_N_sf"/>
</dbReference>
<accession>A0A4R3MX27</accession>
<dbReference type="PANTHER" id="PTHR43201:SF32">
    <property type="entry name" value="2-SUCCINYLBENZOATE--COA LIGASE, CHLOROPLASTIC_PEROXISOMAL"/>
    <property type="match status" value="1"/>
</dbReference>
<feature type="domain" description="AMP-binding enzyme C-terminal" evidence="2">
    <location>
        <begin position="377"/>
        <end position="447"/>
    </location>
</feature>
<dbReference type="Pfam" id="PF13193">
    <property type="entry name" value="AMP-binding_C"/>
    <property type="match status" value="1"/>
</dbReference>
<dbReference type="RefSeq" id="WP_132977500.1">
    <property type="nucleotide sequence ID" value="NZ_SMAO01000006.1"/>
</dbReference>
<dbReference type="SUPFAM" id="SSF56801">
    <property type="entry name" value="Acetyl-CoA synthetase-like"/>
    <property type="match status" value="1"/>
</dbReference>
<dbReference type="PROSITE" id="PS00455">
    <property type="entry name" value="AMP_BINDING"/>
    <property type="match status" value="1"/>
</dbReference>
<proteinExistence type="predicted"/>
<name>A0A4R3MX27_9GAMM</name>
<dbReference type="PANTHER" id="PTHR43201">
    <property type="entry name" value="ACYL-COA SYNTHETASE"/>
    <property type="match status" value="1"/>
</dbReference>
<dbReference type="Pfam" id="PF00501">
    <property type="entry name" value="AMP-binding"/>
    <property type="match status" value="1"/>
</dbReference>
<feature type="domain" description="AMP-dependent synthetase/ligase" evidence="1">
    <location>
        <begin position="127"/>
        <end position="325"/>
    </location>
</feature>
<dbReference type="EMBL" id="SMAO01000006">
    <property type="protein sequence ID" value="TCT20086.1"/>
    <property type="molecule type" value="Genomic_DNA"/>
</dbReference>
<evidence type="ECO:0000313" key="4">
    <source>
        <dbReference type="Proteomes" id="UP000295717"/>
    </source>
</evidence>